<dbReference type="InterPro" id="IPR014748">
    <property type="entry name" value="Enoyl-CoA_hydra_C"/>
</dbReference>
<keyword evidence="3" id="KW-1185">Reference proteome</keyword>
<name>A0A5C6U927_9SPHN</name>
<dbReference type="EMBL" id="VOPY01000002">
    <property type="protein sequence ID" value="TXC68661.1"/>
    <property type="molecule type" value="Genomic_DNA"/>
</dbReference>
<evidence type="ECO:0000313" key="2">
    <source>
        <dbReference type="EMBL" id="TXC68661.1"/>
    </source>
</evidence>
<dbReference type="PANTHER" id="PTHR43459">
    <property type="entry name" value="ENOYL-COA HYDRATASE"/>
    <property type="match status" value="1"/>
</dbReference>
<keyword evidence="2" id="KW-0413">Isomerase</keyword>
<keyword evidence="2" id="KW-0456">Lyase</keyword>
<dbReference type="Gene3D" id="3.90.226.10">
    <property type="entry name" value="2-enoyl-CoA Hydratase, Chain A, domain 1"/>
    <property type="match status" value="1"/>
</dbReference>
<dbReference type="InterPro" id="IPR029045">
    <property type="entry name" value="ClpP/crotonase-like_dom_sf"/>
</dbReference>
<sequence length="261" mass="26834">MAYQTIIATREGDVATITLNRPDRLNACSLAMADELLAATDDLGDARALLVTGTGRAFCSGADLQGGGAGEHATMGDASHAALTQHYNPLITRLAELPVPVVCAINGPAAGIGSSIALAGDFVIAGETAYFLQAFVNIGLIPDGGASWLLPRLIGKARATELMMLGEKLSAEKAAEWGLIYRCVADAALVDEARALAARLAALPTVALGVMRANLRRAMGGDLAATLADEANGQQRAANSADAMIGASAFLSKQKPDFTGR</sequence>
<comment type="caution">
    <text evidence="2">The sequence shown here is derived from an EMBL/GenBank/DDBJ whole genome shotgun (WGS) entry which is preliminary data.</text>
</comment>
<protein>
    <submittedName>
        <fullName evidence="2">2-(1,2-epoxy-1,2-dihydrophenyl)acetyl-CoA isomerase</fullName>
        <ecNumber evidence="2">4.2.1.17</ecNumber>
    </submittedName>
</protein>
<dbReference type="Proteomes" id="UP000321129">
    <property type="component" value="Unassembled WGS sequence"/>
</dbReference>
<comment type="similarity">
    <text evidence="1">Belongs to the enoyl-CoA hydratase/isomerase family.</text>
</comment>
<gene>
    <name evidence="2" type="ORF">FSZ31_06655</name>
</gene>
<organism evidence="2 3">
    <name type="scientific">Flavisphingopyxis soli</name>
    <dbReference type="NCBI Taxonomy" id="2601267"/>
    <lineage>
        <taxon>Bacteria</taxon>
        <taxon>Pseudomonadati</taxon>
        <taxon>Pseudomonadota</taxon>
        <taxon>Alphaproteobacteria</taxon>
        <taxon>Sphingomonadales</taxon>
        <taxon>Sphingopyxidaceae</taxon>
        <taxon>Flavisphingopyxis</taxon>
    </lineage>
</organism>
<dbReference type="Pfam" id="PF00378">
    <property type="entry name" value="ECH_1"/>
    <property type="match status" value="1"/>
</dbReference>
<dbReference type="GO" id="GO:0004300">
    <property type="term" value="F:enoyl-CoA hydratase activity"/>
    <property type="evidence" value="ECO:0007669"/>
    <property type="project" value="UniProtKB-EC"/>
</dbReference>
<proteinExistence type="inferred from homology"/>
<dbReference type="OrthoDB" id="9781757at2"/>
<dbReference type="RefSeq" id="WP_147122614.1">
    <property type="nucleotide sequence ID" value="NZ_VOPY01000002.1"/>
</dbReference>
<dbReference type="CDD" id="cd06558">
    <property type="entry name" value="crotonase-like"/>
    <property type="match status" value="1"/>
</dbReference>
<dbReference type="SUPFAM" id="SSF52096">
    <property type="entry name" value="ClpP/crotonase"/>
    <property type="match status" value="1"/>
</dbReference>
<accession>A0A5C6U927</accession>
<dbReference type="InterPro" id="IPR001753">
    <property type="entry name" value="Enoyl-CoA_hydra/iso"/>
</dbReference>
<dbReference type="GO" id="GO:0016853">
    <property type="term" value="F:isomerase activity"/>
    <property type="evidence" value="ECO:0007669"/>
    <property type="project" value="UniProtKB-KW"/>
</dbReference>
<reference evidence="2 3" key="1">
    <citation type="submission" date="2019-08" db="EMBL/GenBank/DDBJ databases">
        <title>Sphingorhabdus soil sp. nov., isolated from arctic soil.</title>
        <authorList>
            <person name="Liu Y."/>
        </authorList>
    </citation>
    <scope>NUCLEOTIDE SEQUENCE [LARGE SCALE GENOMIC DNA]</scope>
    <source>
        <strain evidence="2 3">D-2Q-5-6</strain>
    </source>
</reference>
<dbReference type="AlphaFoldDB" id="A0A5C6U927"/>
<dbReference type="EC" id="4.2.1.17" evidence="2"/>
<dbReference type="Gene3D" id="1.10.12.10">
    <property type="entry name" value="Lyase 2-enoyl-coa Hydratase, Chain A, domain 2"/>
    <property type="match status" value="1"/>
</dbReference>
<dbReference type="PANTHER" id="PTHR43459:SF1">
    <property type="entry name" value="EG:BACN32G11.4 PROTEIN"/>
    <property type="match status" value="1"/>
</dbReference>
<evidence type="ECO:0000313" key="3">
    <source>
        <dbReference type="Proteomes" id="UP000321129"/>
    </source>
</evidence>
<evidence type="ECO:0000256" key="1">
    <source>
        <dbReference type="ARBA" id="ARBA00005254"/>
    </source>
</evidence>